<accession>A0A9J7KGT2</accession>
<feature type="repeat" description="NHL" evidence="8">
    <location>
        <begin position="167"/>
        <end position="210"/>
    </location>
</feature>
<keyword evidence="11" id="KW-1185">Reference proteome</keyword>
<evidence type="ECO:0000256" key="6">
    <source>
        <dbReference type="ARBA" id="ARBA00022833"/>
    </source>
</evidence>
<dbReference type="GO" id="GO:0008270">
    <property type="term" value="F:zinc ion binding"/>
    <property type="evidence" value="ECO:0007669"/>
    <property type="project" value="UniProtKB-KW"/>
</dbReference>
<evidence type="ECO:0000256" key="9">
    <source>
        <dbReference type="SAM" id="MobiDB-lite"/>
    </source>
</evidence>
<feature type="region of interest" description="Disordered" evidence="9">
    <location>
        <begin position="89"/>
        <end position="177"/>
    </location>
</feature>
<evidence type="ECO:0000256" key="8">
    <source>
        <dbReference type="PROSITE-ProRule" id="PRU00504"/>
    </source>
</evidence>
<keyword evidence="3" id="KW-0479">Metal-binding</keyword>
<dbReference type="InterPro" id="IPR027370">
    <property type="entry name" value="Znf-RING_euk"/>
</dbReference>
<evidence type="ECO:0000256" key="3">
    <source>
        <dbReference type="ARBA" id="ARBA00022723"/>
    </source>
</evidence>
<dbReference type="InterPro" id="IPR001258">
    <property type="entry name" value="NHL_repeat"/>
</dbReference>
<gene>
    <name evidence="12" type="primary">LOC118404415</name>
</gene>
<organism evidence="11 12">
    <name type="scientific">Branchiostoma floridae</name>
    <name type="common">Florida lancelet</name>
    <name type="synonym">Amphioxus</name>
    <dbReference type="NCBI Taxonomy" id="7739"/>
    <lineage>
        <taxon>Eukaryota</taxon>
        <taxon>Metazoa</taxon>
        <taxon>Chordata</taxon>
        <taxon>Cephalochordata</taxon>
        <taxon>Leptocardii</taxon>
        <taxon>Amphioxiformes</taxon>
        <taxon>Branchiostomatidae</taxon>
        <taxon>Branchiostoma</taxon>
    </lineage>
</organism>
<dbReference type="OMA" id="CIEYTIN"/>
<keyword evidence="6" id="KW-0862">Zinc</keyword>
<sequence>MATASSSLGTQFHEELTCSICLELFTRPKVLPCQHTFCQDCLQDHAGRGGAFQCPNCRQQVRLPPQGVTGLPDNLMAANMCEILQQQTSLSGPAARGTGHHHGNHREREQHSQRVRFGGKRSGTGQFGRHSAPAPAPAPIPAERAARGRGHRHGNQWQGEPQSQYHRTTIGKSGFGPGQFYSPSGVTVSEEGEIFVADRDNQRIQVFTLQGTFVRQFPTVVPRREEKIKPEDVALDGKGNLWVVGRTEFAQFAVQYNKQGRVLRKFDLQESEWYRGVAVDTRRNHILITQITGHLLNLHDMGWPCAVAMAPQGQLVVTDIENHTVSIFPTY</sequence>
<dbReference type="Pfam" id="PF13445">
    <property type="entry name" value="zf-RING_UBOX"/>
    <property type="match status" value="1"/>
</dbReference>
<dbReference type="RefSeq" id="XP_035659378.1">
    <property type="nucleotide sequence ID" value="XM_035803485.1"/>
</dbReference>
<dbReference type="CDD" id="cd05819">
    <property type="entry name" value="NHL"/>
    <property type="match status" value="1"/>
</dbReference>
<keyword evidence="5 7" id="KW-0863">Zinc-finger</keyword>
<evidence type="ECO:0000259" key="10">
    <source>
        <dbReference type="PROSITE" id="PS50089"/>
    </source>
</evidence>
<dbReference type="Gene3D" id="3.30.40.10">
    <property type="entry name" value="Zinc/RING finger domain, C3HC4 (zinc finger)"/>
    <property type="match status" value="1"/>
</dbReference>
<reference evidence="12" key="2">
    <citation type="submission" date="2025-08" db="UniProtKB">
        <authorList>
            <consortium name="RefSeq"/>
        </authorList>
    </citation>
    <scope>IDENTIFICATION</scope>
    <source>
        <strain evidence="12">S238N-H82</strain>
        <tissue evidence="12">Testes</tissue>
    </source>
</reference>
<dbReference type="OrthoDB" id="111250at2759"/>
<keyword evidence="4" id="KW-0677">Repeat</keyword>
<dbReference type="InterPro" id="IPR017907">
    <property type="entry name" value="Znf_RING_CS"/>
</dbReference>
<reference evidence="11" key="1">
    <citation type="journal article" date="2020" name="Nat. Ecol. Evol.">
        <title>Deeply conserved synteny resolves early events in vertebrate evolution.</title>
        <authorList>
            <person name="Simakov O."/>
            <person name="Marletaz F."/>
            <person name="Yue J.X."/>
            <person name="O'Connell B."/>
            <person name="Jenkins J."/>
            <person name="Brandt A."/>
            <person name="Calef R."/>
            <person name="Tung C.H."/>
            <person name="Huang T.K."/>
            <person name="Schmutz J."/>
            <person name="Satoh N."/>
            <person name="Yu J.K."/>
            <person name="Putnam N.H."/>
            <person name="Green R.E."/>
            <person name="Rokhsar D.S."/>
        </authorList>
    </citation>
    <scope>NUCLEOTIDE SEQUENCE [LARGE SCALE GENOMIC DNA]</scope>
    <source>
        <strain evidence="11">S238N-H82</strain>
    </source>
</reference>
<evidence type="ECO:0000313" key="11">
    <source>
        <dbReference type="Proteomes" id="UP000001554"/>
    </source>
</evidence>
<dbReference type="InterPro" id="IPR001841">
    <property type="entry name" value="Znf_RING"/>
</dbReference>
<evidence type="ECO:0000256" key="1">
    <source>
        <dbReference type="ARBA" id="ARBA00000900"/>
    </source>
</evidence>
<comment type="catalytic activity">
    <reaction evidence="1">
        <text>S-ubiquitinyl-[E2 ubiquitin-conjugating enzyme]-L-cysteine + [acceptor protein]-L-lysine = [E2 ubiquitin-conjugating enzyme]-L-cysteine + N(6)-ubiquitinyl-[acceptor protein]-L-lysine.</text>
        <dbReference type="EC" id="2.3.2.27"/>
    </reaction>
</comment>
<evidence type="ECO:0000256" key="4">
    <source>
        <dbReference type="ARBA" id="ARBA00022737"/>
    </source>
</evidence>
<evidence type="ECO:0000313" key="12">
    <source>
        <dbReference type="RefSeq" id="XP_035659378.1"/>
    </source>
</evidence>
<dbReference type="AlphaFoldDB" id="A0A9J7KGT2"/>
<dbReference type="InterPro" id="IPR011042">
    <property type="entry name" value="6-blade_b-propeller_TolB-like"/>
</dbReference>
<dbReference type="PROSITE" id="PS00518">
    <property type="entry name" value="ZF_RING_1"/>
    <property type="match status" value="1"/>
</dbReference>
<evidence type="ECO:0000256" key="2">
    <source>
        <dbReference type="ARBA" id="ARBA00012483"/>
    </source>
</evidence>
<proteinExistence type="predicted"/>
<dbReference type="PROSITE" id="PS51125">
    <property type="entry name" value="NHL"/>
    <property type="match status" value="1"/>
</dbReference>
<dbReference type="GO" id="GO:0061630">
    <property type="term" value="F:ubiquitin protein ligase activity"/>
    <property type="evidence" value="ECO:0007669"/>
    <property type="project" value="UniProtKB-EC"/>
</dbReference>
<protein>
    <recommendedName>
        <fullName evidence="2">RING-type E3 ubiquitin transferase</fullName>
        <ecNumber evidence="2">2.3.2.27</ecNumber>
    </recommendedName>
</protein>
<dbReference type="GeneID" id="118404415"/>
<dbReference type="PANTHER" id="PTHR24104:SF50">
    <property type="entry name" value="SMP-30_GLUCONOLACTONASE_LRE-LIKE REGION DOMAIN-CONTAINING PROTEIN"/>
    <property type="match status" value="1"/>
</dbReference>
<feature type="domain" description="RING-type" evidence="10">
    <location>
        <begin position="18"/>
        <end position="58"/>
    </location>
</feature>
<dbReference type="SMART" id="SM00184">
    <property type="entry name" value="RING"/>
    <property type="match status" value="1"/>
</dbReference>
<evidence type="ECO:0000256" key="7">
    <source>
        <dbReference type="PROSITE-ProRule" id="PRU00175"/>
    </source>
</evidence>
<feature type="compositionally biased region" description="Polar residues" evidence="9">
    <location>
        <begin position="155"/>
        <end position="171"/>
    </location>
</feature>
<dbReference type="CDD" id="cd16609">
    <property type="entry name" value="RING-HC_TRIM65_C-IV"/>
    <property type="match status" value="1"/>
</dbReference>
<dbReference type="SUPFAM" id="SSF101898">
    <property type="entry name" value="NHL repeat"/>
    <property type="match status" value="1"/>
</dbReference>
<dbReference type="Proteomes" id="UP000001554">
    <property type="component" value="Chromosome 17"/>
</dbReference>
<dbReference type="InterPro" id="IPR013083">
    <property type="entry name" value="Znf_RING/FYVE/PHD"/>
</dbReference>
<name>A0A9J7KGT2_BRAFL</name>
<dbReference type="KEGG" id="bfo:118404415"/>
<dbReference type="PANTHER" id="PTHR24104">
    <property type="entry name" value="E3 UBIQUITIN-PROTEIN LIGASE NHLRC1-RELATED"/>
    <property type="match status" value="1"/>
</dbReference>
<dbReference type="EC" id="2.3.2.27" evidence="2"/>
<dbReference type="Pfam" id="PF01436">
    <property type="entry name" value="NHL"/>
    <property type="match status" value="1"/>
</dbReference>
<dbReference type="SUPFAM" id="SSF57850">
    <property type="entry name" value="RING/U-box"/>
    <property type="match status" value="1"/>
</dbReference>
<dbReference type="Gene3D" id="2.120.10.30">
    <property type="entry name" value="TolB, C-terminal domain"/>
    <property type="match status" value="1"/>
</dbReference>
<dbReference type="PROSITE" id="PS50089">
    <property type="entry name" value="ZF_RING_2"/>
    <property type="match status" value="1"/>
</dbReference>
<evidence type="ECO:0000256" key="5">
    <source>
        <dbReference type="ARBA" id="ARBA00022771"/>
    </source>
</evidence>
<dbReference type="InterPro" id="IPR050952">
    <property type="entry name" value="TRIM-NHL_E3_ligases"/>
</dbReference>